<dbReference type="InterPro" id="IPR004358">
    <property type="entry name" value="Sig_transdc_His_kin-like_C"/>
</dbReference>
<feature type="domain" description="PAC" evidence="9">
    <location>
        <begin position="398"/>
        <end position="450"/>
    </location>
</feature>
<dbReference type="EC" id="2.7.13.3" evidence="2"/>
<name>A0A1H7XIF5_9FLAO</name>
<feature type="domain" description="Histidine kinase" evidence="7">
    <location>
        <begin position="454"/>
        <end position="668"/>
    </location>
</feature>
<dbReference type="InterPro" id="IPR036890">
    <property type="entry name" value="HATPase_C_sf"/>
</dbReference>
<dbReference type="Gene3D" id="2.10.70.100">
    <property type="match status" value="1"/>
</dbReference>
<dbReference type="InterPro" id="IPR003661">
    <property type="entry name" value="HisK_dim/P_dom"/>
</dbReference>
<keyword evidence="3" id="KW-0597">Phosphoprotein</keyword>
<evidence type="ECO:0000256" key="5">
    <source>
        <dbReference type="ARBA" id="ARBA00022777"/>
    </source>
</evidence>
<keyword evidence="5" id="KW-0418">Kinase</keyword>
<dbReference type="Pfam" id="PF00512">
    <property type="entry name" value="HisKA"/>
    <property type="match status" value="1"/>
</dbReference>
<dbReference type="InterPro" id="IPR050736">
    <property type="entry name" value="Sensor_HK_Regulatory"/>
</dbReference>
<dbReference type="InterPro" id="IPR035965">
    <property type="entry name" value="PAS-like_dom_sf"/>
</dbReference>
<evidence type="ECO:0000256" key="4">
    <source>
        <dbReference type="ARBA" id="ARBA00022679"/>
    </source>
</evidence>
<keyword evidence="11" id="KW-1185">Reference proteome</keyword>
<dbReference type="PANTHER" id="PTHR43711:SF31">
    <property type="entry name" value="HISTIDINE KINASE"/>
    <property type="match status" value="1"/>
</dbReference>
<dbReference type="InterPro" id="IPR000014">
    <property type="entry name" value="PAS"/>
</dbReference>
<dbReference type="SMART" id="SM00091">
    <property type="entry name" value="PAS"/>
    <property type="match status" value="3"/>
</dbReference>
<evidence type="ECO:0000256" key="1">
    <source>
        <dbReference type="ARBA" id="ARBA00000085"/>
    </source>
</evidence>
<protein>
    <recommendedName>
        <fullName evidence="2">histidine kinase</fullName>
        <ecNumber evidence="2">2.7.13.3</ecNumber>
    </recommendedName>
</protein>
<gene>
    <name evidence="10" type="ORF">SAMN05421856_102466</name>
</gene>
<evidence type="ECO:0000313" key="11">
    <source>
        <dbReference type="Proteomes" id="UP000199450"/>
    </source>
</evidence>
<evidence type="ECO:0000256" key="2">
    <source>
        <dbReference type="ARBA" id="ARBA00012438"/>
    </source>
</evidence>
<dbReference type="CDD" id="cd00082">
    <property type="entry name" value="HisKA"/>
    <property type="match status" value="1"/>
</dbReference>
<feature type="domain" description="PAC" evidence="9">
    <location>
        <begin position="268"/>
        <end position="323"/>
    </location>
</feature>
<dbReference type="SMART" id="SM00388">
    <property type="entry name" value="HisKA"/>
    <property type="match status" value="1"/>
</dbReference>
<dbReference type="InterPro" id="IPR005467">
    <property type="entry name" value="His_kinase_dom"/>
</dbReference>
<dbReference type="STRING" id="295069.SAMN05421856_102466"/>
<dbReference type="Pfam" id="PF02518">
    <property type="entry name" value="HATPase_c"/>
    <property type="match status" value="1"/>
</dbReference>
<dbReference type="PROSITE" id="PS50112">
    <property type="entry name" value="PAS"/>
    <property type="match status" value="1"/>
</dbReference>
<dbReference type="GO" id="GO:0000155">
    <property type="term" value="F:phosphorelay sensor kinase activity"/>
    <property type="evidence" value="ECO:0007669"/>
    <property type="project" value="InterPro"/>
</dbReference>
<comment type="catalytic activity">
    <reaction evidence="1">
        <text>ATP + protein L-histidine = ADP + protein N-phospho-L-histidine.</text>
        <dbReference type="EC" id="2.7.13.3"/>
    </reaction>
</comment>
<dbReference type="Gene3D" id="3.30.565.10">
    <property type="entry name" value="Histidine kinase-like ATPase, C-terminal domain"/>
    <property type="match status" value="1"/>
</dbReference>
<keyword evidence="4" id="KW-0808">Transferase</keyword>
<dbReference type="PRINTS" id="PR00344">
    <property type="entry name" value="BCTRLSENSOR"/>
</dbReference>
<dbReference type="NCBIfam" id="TIGR00229">
    <property type="entry name" value="sensory_box"/>
    <property type="match status" value="1"/>
</dbReference>
<dbReference type="AlphaFoldDB" id="A0A1H7XIF5"/>
<dbReference type="RefSeq" id="WP_177175243.1">
    <property type="nucleotide sequence ID" value="NZ_FOBV01000002.1"/>
</dbReference>
<dbReference type="InterPro" id="IPR000700">
    <property type="entry name" value="PAS-assoc_C"/>
</dbReference>
<dbReference type="Pfam" id="PF08447">
    <property type="entry name" value="PAS_3"/>
    <property type="match status" value="1"/>
</dbReference>
<dbReference type="PANTHER" id="PTHR43711">
    <property type="entry name" value="TWO-COMPONENT HISTIDINE KINASE"/>
    <property type="match status" value="1"/>
</dbReference>
<dbReference type="EMBL" id="FOBV01000002">
    <property type="protein sequence ID" value="SEM33566.1"/>
    <property type="molecule type" value="Genomic_DNA"/>
</dbReference>
<evidence type="ECO:0000259" key="9">
    <source>
        <dbReference type="PROSITE" id="PS50113"/>
    </source>
</evidence>
<dbReference type="SUPFAM" id="SSF47384">
    <property type="entry name" value="Homodimeric domain of signal transducing histidine kinase"/>
    <property type="match status" value="1"/>
</dbReference>
<reference evidence="11" key="1">
    <citation type="submission" date="2016-10" db="EMBL/GenBank/DDBJ databases">
        <authorList>
            <person name="Varghese N."/>
            <person name="Submissions S."/>
        </authorList>
    </citation>
    <scope>NUCLEOTIDE SEQUENCE [LARGE SCALE GENOMIC DNA]</scope>
    <source>
        <strain evidence="11">DSM 17453</strain>
    </source>
</reference>
<evidence type="ECO:0000259" key="7">
    <source>
        <dbReference type="PROSITE" id="PS50109"/>
    </source>
</evidence>
<dbReference type="PROSITE" id="PS50109">
    <property type="entry name" value="HIS_KIN"/>
    <property type="match status" value="1"/>
</dbReference>
<dbReference type="Proteomes" id="UP000199450">
    <property type="component" value="Unassembled WGS sequence"/>
</dbReference>
<dbReference type="SUPFAM" id="SSF55785">
    <property type="entry name" value="PYP-like sensor domain (PAS domain)"/>
    <property type="match status" value="3"/>
</dbReference>
<keyword evidence="6" id="KW-0902">Two-component regulatory system</keyword>
<feature type="domain" description="PAS" evidence="8">
    <location>
        <begin position="359"/>
        <end position="395"/>
    </location>
</feature>
<sequence>MNSPEQIDAEKLLSVLFYSPNATAIYRGGDITILTANQAMLDFWGKDRSIIGKDFRTVLPELNDQPFFDILKNVWDSGETFTAKDYPADLLVNGSFQTFYFDFEYKAILDDKGKTEYILHTAFEVTERQNALSMVEEKSKSEQKLIDDLSALNEEYLTTNEDLVSKHEELFIANNELLKIRKELLTANHTLAENEKRFKTLVEKSPVAMASLRGENFEVDIVNDMVLQIWNKDRSIIGKPLEEALPEIKGQAFIDILTEVYTSGQPYYGKEIKALIQNGNDLVEHYLNFAYQPIFDENKKSTSILVVASDVTEQVKARESVVEFKNRLEIAMDASRMGSTEVNLATGNMESTPQFKYNFGYSADEEFNYSDLYNAILPEYREHIRELVREAILTNGIYKAEYPVKWKDGSIHWIQAHGRPRYDNNGVADRMVGMTTEITDKKLAEQRKDDFLSVASHELKTPLTAVKASIQLLNRIKDKPYSQTHVRLIEQSDKGIEKMCMLIDDLLNMSRLGQDQLMLQYNTFNLHEMLSKSCHHIRLEDKYQLILKGNEYLEVYADEHRIEQVVVNLVSNAVKYAKDSREIHILTESFDDHVKISVQDFGQGISESVIPHLFDRYYRADYLGTSYSGLGLGLYICSEIIRKHSGKIGVNSKIGEGSTFWFTIPKNAEYEKAEVAAS</sequence>
<dbReference type="SMART" id="SM00387">
    <property type="entry name" value="HATPase_c"/>
    <property type="match status" value="1"/>
</dbReference>
<evidence type="ECO:0000313" key="10">
    <source>
        <dbReference type="EMBL" id="SEM33566.1"/>
    </source>
</evidence>
<dbReference type="Pfam" id="PF08448">
    <property type="entry name" value="PAS_4"/>
    <property type="match status" value="2"/>
</dbReference>
<dbReference type="PROSITE" id="PS50113">
    <property type="entry name" value="PAC"/>
    <property type="match status" value="2"/>
</dbReference>
<proteinExistence type="predicted"/>
<dbReference type="InterPro" id="IPR013655">
    <property type="entry name" value="PAS_fold_3"/>
</dbReference>
<dbReference type="Gene3D" id="3.30.450.20">
    <property type="entry name" value="PAS domain"/>
    <property type="match status" value="3"/>
</dbReference>
<dbReference type="InterPro" id="IPR003594">
    <property type="entry name" value="HATPase_dom"/>
</dbReference>
<dbReference type="CDD" id="cd00130">
    <property type="entry name" value="PAS"/>
    <property type="match status" value="1"/>
</dbReference>
<dbReference type="SUPFAM" id="SSF55874">
    <property type="entry name" value="ATPase domain of HSP90 chaperone/DNA topoisomerase II/histidine kinase"/>
    <property type="match status" value="1"/>
</dbReference>
<dbReference type="Gene3D" id="1.10.287.130">
    <property type="match status" value="1"/>
</dbReference>
<evidence type="ECO:0000256" key="3">
    <source>
        <dbReference type="ARBA" id="ARBA00022553"/>
    </source>
</evidence>
<dbReference type="InterPro" id="IPR036097">
    <property type="entry name" value="HisK_dim/P_sf"/>
</dbReference>
<dbReference type="FunFam" id="3.30.565.10:FF:000006">
    <property type="entry name" value="Sensor histidine kinase WalK"/>
    <property type="match status" value="1"/>
</dbReference>
<organism evidence="10 11">
    <name type="scientific">Chryseobacterium taichungense</name>
    <dbReference type="NCBI Taxonomy" id="295069"/>
    <lineage>
        <taxon>Bacteria</taxon>
        <taxon>Pseudomonadati</taxon>
        <taxon>Bacteroidota</taxon>
        <taxon>Flavobacteriia</taxon>
        <taxon>Flavobacteriales</taxon>
        <taxon>Weeksellaceae</taxon>
        <taxon>Chryseobacterium group</taxon>
        <taxon>Chryseobacterium</taxon>
    </lineage>
</organism>
<evidence type="ECO:0000256" key="6">
    <source>
        <dbReference type="ARBA" id="ARBA00023012"/>
    </source>
</evidence>
<accession>A0A1H7XIF5</accession>
<evidence type="ECO:0000259" key="8">
    <source>
        <dbReference type="PROSITE" id="PS50112"/>
    </source>
</evidence>
<dbReference type="InterPro" id="IPR013656">
    <property type="entry name" value="PAS_4"/>
</dbReference>